<name>A0ABQ8T0W5_PERAM</name>
<evidence type="ECO:0000313" key="7">
    <source>
        <dbReference type="EMBL" id="KAJ4439671.1"/>
    </source>
</evidence>
<feature type="transmembrane region" description="Helical" evidence="6">
    <location>
        <begin position="648"/>
        <end position="669"/>
    </location>
</feature>
<dbReference type="PANTHER" id="PTHR11003:SF87">
    <property type="entry name" value="POTASSIUM CHANNEL DOMAIN-CONTAINING PROTEIN"/>
    <property type="match status" value="1"/>
</dbReference>
<keyword evidence="3 6" id="KW-1133">Transmembrane helix</keyword>
<feature type="transmembrane region" description="Helical" evidence="6">
    <location>
        <begin position="675"/>
        <end position="697"/>
    </location>
</feature>
<feature type="transmembrane region" description="Helical" evidence="6">
    <location>
        <begin position="526"/>
        <end position="550"/>
    </location>
</feature>
<feature type="compositionally biased region" description="Basic and acidic residues" evidence="5">
    <location>
        <begin position="206"/>
        <end position="218"/>
    </location>
</feature>
<feature type="transmembrane region" description="Helical" evidence="6">
    <location>
        <begin position="377"/>
        <end position="399"/>
    </location>
</feature>
<feature type="region of interest" description="Disordered" evidence="5">
    <location>
        <begin position="206"/>
        <end position="296"/>
    </location>
</feature>
<feature type="region of interest" description="Disordered" evidence="5">
    <location>
        <begin position="1"/>
        <end position="50"/>
    </location>
</feature>
<feature type="compositionally biased region" description="Pro residues" evidence="5">
    <location>
        <begin position="34"/>
        <end position="45"/>
    </location>
</feature>
<protein>
    <submittedName>
        <fullName evidence="7">Uncharacterized protein</fullName>
    </submittedName>
</protein>
<dbReference type="PANTHER" id="PTHR11003">
    <property type="entry name" value="POTASSIUM CHANNEL, SUBFAMILY K"/>
    <property type="match status" value="1"/>
</dbReference>
<feature type="compositionally biased region" description="Polar residues" evidence="5">
    <location>
        <begin position="250"/>
        <end position="275"/>
    </location>
</feature>
<dbReference type="Proteomes" id="UP001148838">
    <property type="component" value="Unassembled WGS sequence"/>
</dbReference>
<comment type="caution">
    <text evidence="7">The sequence shown here is derived from an EMBL/GenBank/DDBJ whole genome shotgun (WGS) entry which is preliminary data.</text>
</comment>
<organism evidence="7 8">
    <name type="scientific">Periplaneta americana</name>
    <name type="common">American cockroach</name>
    <name type="synonym">Blatta americana</name>
    <dbReference type="NCBI Taxonomy" id="6978"/>
    <lineage>
        <taxon>Eukaryota</taxon>
        <taxon>Metazoa</taxon>
        <taxon>Ecdysozoa</taxon>
        <taxon>Arthropoda</taxon>
        <taxon>Hexapoda</taxon>
        <taxon>Insecta</taxon>
        <taxon>Pterygota</taxon>
        <taxon>Neoptera</taxon>
        <taxon>Polyneoptera</taxon>
        <taxon>Dictyoptera</taxon>
        <taxon>Blattodea</taxon>
        <taxon>Blattoidea</taxon>
        <taxon>Blattidae</taxon>
        <taxon>Blattinae</taxon>
        <taxon>Periplaneta</taxon>
    </lineage>
</organism>
<evidence type="ECO:0000256" key="4">
    <source>
        <dbReference type="ARBA" id="ARBA00023136"/>
    </source>
</evidence>
<keyword evidence="2 6" id="KW-0812">Transmembrane</keyword>
<proteinExistence type="predicted"/>
<keyword evidence="8" id="KW-1185">Reference proteome</keyword>
<dbReference type="EMBL" id="JAJSOF020000017">
    <property type="protein sequence ID" value="KAJ4439671.1"/>
    <property type="molecule type" value="Genomic_DNA"/>
</dbReference>
<feature type="transmembrane region" description="Helical" evidence="6">
    <location>
        <begin position="620"/>
        <end position="641"/>
    </location>
</feature>
<evidence type="ECO:0000313" key="8">
    <source>
        <dbReference type="Proteomes" id="UP001148838"/>
    </source>
</evidence>
<dbReference type="SUPFAM" id="SSF81324">
    <property type="entry name" value="Voltage-gated potassium channels"/>
    <property type="match status" value="1"/>
</dbReference>
<evidence type="ECO:0000256" key="5">
    <source>
        <dbReference type="SAM" id="MobiDB-lite"/>
    </source>
</evidence>
<keyword evidence="4 6" id="KW-0472">Membrane</keyword>
<accession>A0ABQ8T0W5</accession>
<feature type="compositionally biased region" description="Low complexity" evidence="5">
    <location>
        <begin position="21"/>
        <end position="33"/>
    </location>
</feature>
<evidence type="ECO:0000256" key="3">
    <source>
        <dbReference type="ARBA" id="ARBA00022989"/>
    </source>
</evidence>
<evidence type="ECO:0000256" key="1">
    <source>
        <dbReference type="ARBA" id="ARBA00004141"/>
    </source>
</evidence>
<feature type="region of interest" description="Disordered" evidence="5">
    <location>
        <begin position="68"/>
        <end position="89"/>
    </location>
</feature>
<gene>
    <name evidence="7" type="ORF">ANN_07799</name>
</gene>
<dbReference type="Gene3D" id="1.10.287.70">
    <property type="match status" value="1"/>
</dbReference>
<feature type="compositionally biased region" description="Pro residues" evidence="5">
    <location>
        <begin position="10"/>
        <end position="19"/>
    </location>
</feature>
<feature type="compositionally biased region" description="Basic residues" evidence="5">
    <location>
        <begin position="223"/>
        <end position="235"/>
    </location>
</feature>
<feature type="compositionally biased region" description="Basic and acidic residues" evidence="5">
    <location>
        <begin position="278"/>
        <end position="290"/>
    </location>
</feature>
<dbReference type="InterPro" id="IPR003280">
    <property type="entry name" value="2pore_dom_K_chnl"/>
</dbReference>
<evidence type="ECO:0000256" key="6">
    <source>
        <dbReference type="SAM" id="Phobius"/>
    </source>
</evidence>
<sequence>MGMNRAYPIAPTPVVPPLYQPSNSPSSDSNRNSPPRPEGNSPSPPFVKHQKSFSLGSINHSLPTYTQQNEKLPSILKNKGNHSSSRTKKGVVDLNGGIYNDDMNLTYEETDDYERGSVSRSQYELYRGQDSVEDDFQPNIPGAVIENCNHSTQIFVKVLSQQPHGSSQRICNIKEDRHGGVTIYMSKPQKELDNINEDNYQQLKRQKDSQNLHNHPPEPPKIIPRKSKRKLKTKKTYNVGSSPPREQDNQHTSGTSNMNATLPSVEESQLNSQNYEPELNRSDNRNRDESPVVLSGEGEIRLDSSKVVYKDSELPLSVNNKEIITGRFSSVGVQVSPSPQYRLRFLPICGCTTFESSEQKLCSIQRMRFFLRLAGRWMFSQCGLGVILFIWALLGAAAFRATEGPQEEAVARELMVKQKELVIELAKDLRIVKKEEPGWKNKIECYVIKHKELLLEAVSEGYGEGGSNGKIWSYAGCLLFAVSLLTTLGKNNRYLRFYNGTKLTCHWLNTCFGAPVPRTTMGRISAVIFSAIGIPLHLLLVLNIGMLVAVKLQSLANRWQPGTSFPAALFQCCCQYKVKKIASPVHRDMHATEDQISSIDTNNVRHSKTSMNPSLSPPRWLKWFPAASIFLYYLCGVLIFGVGRAQPFAACLLFPLDFTAAGGVGLTSGTIRTFYAIYLEGAVTLAAISVSILQVSASRGLTDLGLKLGLLTNS</sequence>
<reference evidence="7 8" key="1">
    <citation type="journal article" date="2022" name="Allergy">
        <title>Genome assembly and annotation of Periplaneta americana reveal a comprehensive cockroach allergen profile.</title>
        <authorList>
            <person name="Wang L."/>
            <person name="Xiong Q."/>
            <person name="Saelim N."/>
            <person name="Wang L."/>
            <person name="Nong W."/>
            <person name="Wan A.T."/>
            <person name="Shi M."/>
            <person name="Liu X."/>
            <person name="Cao Q."/>
            <person name="Hui J.H.L."/>
            <person name="Sookrung N."/>
            <person name="Leung T.F."/>
            <person name="Tungtrongchitr A."/>
            <person name="Tsui S.K.W."/>
        </authorList>
    </citation>
    <scope>NUCLEOTIDE SEQUENCE [LARGE SCALE GENOMIC DNA]</scope>
    <source>
        <strain evidence="7">PWHHKU_190912</strain>
    </source>
</reference>
<comment type="subcellular location">
    <subcellularLocation>
        <location evidence="1">Membrane</location>
        <topology evidence="1">Multi-pass membrane protein</topology>
    </subcellularLocation>
</comment>
<evidence type="ECO:0000256" key="2">
    <source>
        <dbReference type="ARBA" id="ARBA00022692"/>
    </source>
</evidence>